<accession>A0A380BDS1</accession>
<dbReference type="EMBL" id="UGYZ01000002">
    <property type="protein sequence ID" value="SUI98513.1"/>
    <property type="molecule type" value="Genomic_DNA"/>
</dbReference>
<proteinExistence type="predicted"/>
<dbReference type="AlphaFoldDB" id="A0A380BDS1"/>
<dbReference type="Proteomes" id="UP000254519">
    <property type="component" value="Unassembled WGS sequence"/>
</dbReference>
<organism evidence="1 2">
    <name type="scientific">Sporosarcina pasteurii</name>
    <name type="common">Bacillus pasteurii</name>
    <dbReference type="NCBI Taxonomy" id="1474"/>
    <lineage>
        <taxon>Bacteria</taxon>
        <taxon>Bacillati</taxon>
        <taxon>Bacillota</taxon>
        <taxon>Bacilli</taxon>
        <taxon>Bacillales</taxon>
        <taxon>Caryophanaceae</taxon>
        <taxon>Sporosarcina</taxon>
    </lineage>
</organism>
<evidence type="ECO:0000313" key="2">
    <source>
        <dbReference type="Proteomes" id="UP000254519"/>
    </source>
</evidence>
<keyword evidence="2" id="KW-1185">Reference proteome</keyword>
<name>A0A380BDS1_SPOPA</name>
<reference evidence="1 2" key="1">
    <citation type="submission" date="2018-06" db="EMBL/GenBank/DDBJ databases">
        <authorList>
            <consortium name="Pathogen Informatics"/>
            <person name="Doyle S."/>
        </authorList>
    </citation>
    <scope>NUCLEOTIDE SEQUENCE [LARGE SCALE GENOMIC DNA]</scope>
    <source>
        <strain evidence="2">ATCC 11859 / DSM 33 / NCIB 8841 / NCTC 4822</strain>
    </source>
</reference>
<gene>
    <name evidence="1" type="ORF">NCTC4822_00201</name>
</gene>
<sequence>MIRKGRFAITNSKEYELISYRRQYYLKSKDILDLESGFTVFNGFKNEFIKKICLTDLDHAYEVFPYAILKSYRFSIEGINAKTGKVTLVTSNPFVQKKISVKSYRSGEYIVELPLKDIIIKEERIPILGFENIHAVPFGQI</sequence>
<dbReference type="OrthoDB" id="2218409at2"/>
<evidence type="ECO:0000313" key="1">
    <source>
        <dbReference type="EMBL" id="SUI98513.1"/>
    </source>
</evidence>
<protein>
    <submittedName>
        <fullName evidence="1">Uncharacterized protein</fullName>
    </submittedName>
</protein>
<dbReference type="RefSeq" id="WP_115359734.1">
    <property type="nucleotide sequence ID" value="NZ_CP038012.1"/>
</dbReference>